<reference evidence="2 3" key="1">
    <citation type="submission" date="2019-04" db="EMBL/GenBank/DDBJ databases">
        <authorList>
            <person name="Hwang J.C."/>
        </authorList>
    </citation>
    <scope>NUCLEOTIDE SEQUENCE [LARGE SCALE GENOMIC DNA]</scope>
    <source>
        <strain evidence="2 3">IMCC35002</strain>
    </source>
</reference>
<dbReference type="InterPro" id="IPR000866">
    <property type="entry name" value="AhpC/TSA"/>
</dbReference>
<dbReference type="SUPFAM" id="SSF52833">
    <property type="entry name" value="Thioredoxin-like"/>
    <property type="match status" value="1"/>
</dbReference>
<comment type="caution">
    <text evidence="2">The sequence shown here is derived from an EMBL/GenBank/DDBJ whole genome shotgun (WGS) entry which is preliminary data.</text>
</comment>
<dbReference type="GO" id="GO:0016209">
    <property type="term" value="F:antioxidant activity"/>
    <property type="evidence" value="ECO:0007669"/>
    <property type="project" value="InterPro"/>
</dbReference>
<dbReference type="Pfam" id="PF00578">
    <property type="entry name" value="AhpC-TSA"/>
    <property type="match status" value="1"/>
</dbReference>
<dbReference type="CDD" id="cd02966">
    <property type="entry name" value="TlpA_like_family"/>
    <property type="match status" value="1"/>
</dbReference>
<dbReference type="AlphaFoldDB" id="A0A4V6WMR6"/>
<dbReference type="Proteomes" id="UP000305675">
    <property type="component" value="Unassembled WGS sequence"/>
</dbReference>
<protein>
    <submittedName>
        <fullName evidence="2">TlpA family protein disulfide reductase</fullName>
    </submittedName>
</protein>
<sequence>MIIFVTPQGARHLSGWRRVIRWMSKMSTMVDRFKSLIIWALVLLGALWAGGWLRAQMMQPASLQLPPLSLPQLSAGQISDEEVAVAVGKPRLVYLFAPWCRICQFTFPHIESWQQQGLRVTPIALSYASVEEVTAFVAQSDTQVEVLLGSRQLADYLDVVAFPTYLILDADGQIVSKRVGYLPEWMLSMYLGYYGV</sequence>
<dbReference type="InterPro" id="IPR036249">
    <property type="entry name" value="Thioredoxin-like_sf"/>
</dbReference>
<dbReference type="InterPro" id="IPR050553">
    <property type="entry name" value="Thioredoxin_ResA/DsbE_sf"/>
</dbReference>
<evidence type="ECO:0000313" key="2">
    <source>
        <dbReference type="EMBL" id="TKB52828.1"/>
    </source>
</evidence>
<dbReference type="PANTHER" id="PTHR42852">
    <property type="entry name" value="THIOL:DISULFIDE INTERCHANGE PROTEIN DSBE"/>
    <property type="match status" value="1"/>
</dbReference>
<dbReference type="InterPro" id="IPR013766">
    <property type="entry name" value="Thioredoxin_domain"/>
</dbReference>
<dbReference type="PROSITE" id="PS51352">
    <property type="entry name" value="THIOREDOXIN_2"/>
    <property type="match status" value="1"/>
</dbReference>
<name>A0A4V6WMR6_9GAMM</name>
<dbReference type="OrthoDB" id="9796554at2"/>
<evidence type="ECO:0000313" key="3">
    <source>
        <dbReference type="Proteomes" id="UP000305675"/>
    </source>
</evidence>
<dbReference type="GO" id="GO:0016491">
    <property type="term" value="F:oxidoreductase activity"/>
    <property type="evidence" value="ECO:0007669"/>
    <property type="project" value="InterPro"/>
</dbReference>
<accession>A0A4V6WMR6</accession>
<evidence type="ECO:0000259" key="1">
    <source>
        <dbReference type="PROSITE" id="PS51352"/>
    </source>
</evidence>
<gene>
    <name evidence="2" type="ORF">FCL42_16095</name>
</gene>
<keyword evidence="3" id="KW-1185">Reference proteome</keyword>
<organism evidence="2 3">
    <name type="scientific">Ferrimonas aestuarii</name>
    <dbReference type="NCBI Taxonomy" id="2569539"/>
    <lineage>
        <taxon>Bacteria</taxon>
        <taxon>Pseudomonadati</taxon>
        <taxon>Pseudomonadota</taxon>
        <taxon>Gammaproteobacteria</taxon>
        <taxon>Alteromonadales</taxon>
        <taxon>Ferrimonadaceae</taxon>
        <taxon>Ferrimonas</taxon>
    </lineage>
</organism>
<dbReference type="Gene3D" id="3.40.30.10">
    <property type="entry name" value="Glutaredoxin"/>
    <property type="match status" value="1"/>
</dbReference>
<dbReference type="PANTHER" id="PTHR42852:SF17">
    <property type="entry name" value="THIOREDOXIN-LIKE PROTEIN HI_1115"/>
    <property type="match status" value="1"/>
</dbReference>
<dbReference type="EMBL" id="SWCJ01000014">
    <property type="protein sequence ID" value="TKB52828.1"/>
    <property type="molecule type" value="Genomic_DNA"/>
</dbReference>
<proteinExistence type="predicted"/>
<feature type="domain" description="Thioredoxin" evidence="1">
    <location>
        <begin position="59"/>
        <end position="196"/>
    </location>
</feature>